<protein>
    <submittedName>
        <fullName evidence="2">Uncharacterized protein</fullName>
    </submittedName>
</protein>
<comment type="caution">
    <text evidence="2">The sequence shown here is derived from an EMBL/GenBank/DDBJ whole genome shotgun (WGS) entry which is preliminary data.</text>
</comment>
<proteinExistence type="predicted"/>
<evidence type="ECO:0000313" key="2">
    <source>
        <dbReference type="EMBL" id="MPN11254.1"/>
    </source>
</evidence>
<sequence>MLGNQKGSVPQVPRHSAEHSPVTGRGAVIDVRLRDFLGQQIKHRQQHRTNGMEKLGKGDIGIVGFTEVQQNVQKILAHQKGMNVDALTVIGFEKDAPVGRCAGY</sequence>
<name>A0A645FFI1_9ZZZZ</name>
<dbReference type="EMBL" id="VSSQ01057451">
    <property type="protein sequence ID" value="MPN11254.1"/>
    <property type="molecule type" value="Genomic_DNA"/>
</dbReference>
<dbReference type="AlphaFoldDB" id="A0A645FFI1"/>
<accession>A0A645FFI1</accession>
<evidence type="ECO:0000256" key="1">
    <source>
        <dbReference type="SAM" id="MobiDB-lite"/>
    </source>
</evidence>
<reference evidence="2" key="1">
    <citation type="submission" date="2019-08" db="EMBL/GenBank/DDBJ databases">
        <authorList>
            <person name="Kucharzyk K."/>
            <person name="Murdoch R.W."/>
            <person name="Higgins S."/>
            <person name="Loffler F."/>
        </authorList>
    </citation>
    <scope>NUCLEOTIDE SEQUENCE</scope>
</reference>
<gene>
    <name evidence="2" type="ORF">SDC9_158555</name>
</gene>
<organism evidence="2">
    <name type="scientific">bioreactor metagenome</name>
    <dbReference type="NCBI Taxonomy" id="1076179"/>
    <lineage>
        <taxon>unclassified sequences</taxon>
        <taxon>metagenomes</taxon>
        <taxon>ecological metagenomes</taxon>
    </lineage>
</organism>
<feature type="region of interest" description="Disordered" evidence="1">
    <location>
        <begin position="1"/>
        <end position="24"/>
    </location>
</feature>